<dbReference type="InterPro" id="IPR052061">
    <property type="entry name" value="PTE-AB_protein"/>
</dbReference>
<protein>
    <recommendedName>
        <fullName evidence="1">Thioesterase domain-containing protein</fullName>
    </recommendedName>
</protein>
<name>A0A6A6QC49_9PEZI</name>
<dbReference type="Pfam" id="PF03061">
    <property type="entry name" value="4HBT"/>
    <property type="match status" value="1"/>
</dbReference>
<dbReference type="CDD" id="cd03443">
    <property type="entry name" value="PaaI_thioesterase"/>
    <property type="match status" value="1"/>
</dbReference>
<dbReference type="Gene3D" id="3.10.129.10">
    <property type="entry name" value="Hotdog Thioesterase"/>
    <property type="match status" value="1"/>
</dbReference>
<dbReference type="PANTHER" id="PTHR47260:SF3">
    <property type="entry name" value="THIOESTERASE FAMILY PROTEIN (AFU_ORTHOLOGUE AFUA_7G03960)"/>
    <property type="match status" value="1"/>
</dbReference>
<dbReference type="PANTHER" id="PTHR47260">
    <property type="entry name" value="UPF0644 PROTEIN PB2B4.06"/>
    <property type="match status" value="1"/>
</dbReference>
<feature type="domain" description="Thioesterase" evidence="1">
    <location>
        <begin position="94"/>
        <end position="172"/>
    </location>
</feature>
<gene>
    <name evidence="2" type="ORF">BU16DRAFT_162443</name>
</gene>
<dbReference type="EMBL" id="MU004198">
    <property type="protein sequence ID" value="KAF2489669.1"/>
    <property type="molecule type" value="Genomic_DNA"/>
</dbReference>
<dbReference type="InterPro" id="IPR006683">
    <property type="entry name" value="Thioestr_dom"/>
</dbReference>
<keyword evidence="3" id="KW-1185">Reference proteome</keyword>
<dbReference type="Proteomes" id="UP000799750">
    <property type="component" value="Unassembled WGS sequence"/>
</dbReference>
<dbReference type="SUPFAM" id="SSF54637">
    <property type="entry name" value="Thioesterase/thiol ester dehydrase-isomerase"/>
    <property type="match status" value="1"/>
</dbReference>
<proteinExistence type="predicted"/>
<sequence>MTSFFDERALGYLSSIPWCNALLEDPAYVVLRGFPPRTPSRGTTCHTLTRDTLNTRTTMPAVVSLYKKPLEGNFIAEATVLVALGSDVNGHADTAHGGLVATIMDECAGLIQRLSQTIGGDARCPIYTAYLNVRFKQPVKTPGVVAVDSKIVSMEGRKKKVLVQMKDQGRSVLAEAEALFVRSKEVAKM</sequence>
<reference evidence="2" key="1">
    <citation type="journal article" date="2020" name="Stud. Mycol.">
        <title>101 Dothideomycetes genomes: a test case for predicting lifestyles and emergence of pathogens.</title>
        <authorList>
            <person name="Haridas S."/>
            <person name="Albert R."/>
            <person name="Binder M."/>
            <person name="Bloem J."/>
            <person name="Labutti K."/>
            <person name="Salamov A."/>
            <person name="Andreopoulos B."/>
            <person name="Baker S."/>
            <person name="Barry K."/>
            <person name="Bills G."/>
            <person name="Bluhm B."/>
            <person name="Cannon C."/>
            <person name="Castanera R."/>
            <person name="Culley D."/>
            <person name="Daum C."/>
            <person name="Ezra D."/>
            <person name="Gonzalez J."/>
            <person name="Henrissat B."/>
            <person name="Kuo A."/>
            <person name="Liang C."/>
            <person name="Lipzen A."/>
            <person name="Lutzoni F."/>
            <person name="Magnuson J."/>
            <person name="Mondo S."/>
            <person name="Nolan M."/>
            <person name="Ohm R."/>
            <person name="Pangilinan J."/>
            <person name="Park H.-J."/>
            <person name="Ramirez L."/>
            <person name="Alfaro M."/>
            <person name="Sun H."/>
            <person name="Tritt A."/>
            <person name="Yoshinaga Y."/>
            <person name="Zwiers L.-H."/>
            <person name="Turgeon B."/>
            <person name="Goodwin S."/>
            <person name="Spatafora J."/>
            <person name="Crous P."/>
            <person name="Grigoriev I."/>
        </authorList>
    </citation>
    <scope>NUCLEOTIDE SEQUENCE</scope>
    <source>
        <strain evidence="2">CBS 269.34</strain>
    </source>
</reference>
<evidence type="ECO:0000313" key="3">
    <source>
        <dbReference type="Proteomes" id="UP000799750"/>
    </source>
</evidence>
<dbReference type="AlphaFoldDB" id="A0A6A6QC49"/>
<organism evidence="2 3">
    <name type="scientific">Lophium mytilinum</name>
    <dbReference type="NCBI Taxonomy" id="390894"/>
    <lineage>
        <taxon>Eukaryota</taxon>
        <taxon>Fungi</taxon>
        <taxon>Dikarya</taxon>
        <taxon>Ascomycota</taxon>
        <taxon>Pezizomycotina</taxon>
        <taxon>Dothideomycetes</taxon>
        <taxon>Pleosporomycetidae</taxon>
        <taxon>Mytilinidiales</taxon>
        <taxon>Mytilinidiaceae</taxon>
        <taxon>Lophium</taxon>
    </lineage>
</organism>
<evidence type="ECO:0000313" key="2">
    <source>
        <dbReference type="EMBL" id="KAF2489669.1"/>
    </source>
</evidence>
<dbReference type="OrthoDB" id="506431at2759"/>
<evidence type="ECO:0000259" key="1">
    <source>
        <dbReference type="Pfam" id="PF03061"/>
    </source>
</evidence>
<dbReference type="InterPro" id="IPR029069">
    <property type="entry name" value="HotDog_dom_sf"/>
</dbReference>
<accession>A0A6A6QC49</accession>